<keyword evidence="2" id="KW-1185">Reference proteome</keyword>
<protein>
    <submittedName>
        <fullName evidence="1">Uncharacterized protein</fullName>
    </submittedName>
</protein>
<organism evidence="1 2">
    <name type="scientific">Durusdinium trenchii</name>
    <dbReference type="NCBI Taxonomy" id="1381693"/>
    <lineage>
        <taxon>Eukaryota</taxon>
        <taxon>Sar</taxon>
        <taxon>Alveolata</taxon>
        <taxon>Dinophyceae</taxon>
        <taxon>Suessiales</taxon>
        <taxon>Symbiodiniaceae</taxon>
        <taxon>Durusdinium</taxon>
    </lineage>
</organism>
<dbReference type="Proteomes" id="UP001642464">
    <property type="component" value="Unassembled WGS sequence"/>
</dbReference>
<accession>A0ABP0JJ72</accession>
<reference evidence="1 2" key="1">
    <citation type="submission" date="2024-02" db="EMBL/GenBank/DDBJ databases">
        <authorList>
            <person name="Chen Y."/>
            <person name="Shah S."/>
            <person name="Dougan E. K."/>
            <person name="Thang M."/>
            <person name="Chan C."/>
        </authorList>
    </citation>
    <scope>NUCLEOTIDE SEQUENCE [LARGE SCALE GENOMIC DNA]</scope>
</reference>
<sequence length="122" mass="13884">MPTVLRCKSWKSHRDWQHSCEKARGVQLEQAPLPRNLGEGPFATARAWYPRGGHNELNNKSLMVSGVVKTSSWHTSGGMNSTYSLAFGCPKKDPTPWQQELAALRNLQRSNFPDWRRDLSTF</sequence>
<evidence type="ECO:0000313" key="2">
    <source>
        <dbReference type="Proteomes" id="UP001642464"/>
    </source>
</evidence>
<proteinExistence type="predicted"/>
<dbReference type="EMBL" id="CAXAMM010007491">
    <property type="protein sequence ID" value="CAK9014446.1"/>
    <property type="molecule type" value="Genomic_DNA"/>
</dbReference>
<gene>
    <name evidence="1" type="ORF">SCF082_LOCUS12338</name>
</gene>
<evidence type="ECO:0000313" key="1">
    <source>
        <dbReference type="EMBL" id="CAK9014446.1"/>
    </source>
</evidence>
<comment type="caution">
    <text evidence="1">The sequence shown here is derived from an EMBL/GenBank/DDBJ whole genome shotgun (WGS) entry which is preliminary data.</text>
</comment>
<name>A0ABP0JJ72_9DINO</name>